<organism evidence="2 3">
    <name type="scientific">Enterococcus alishanensis</name>
    <dbReference type="NCBI Taxonomy" id="1303817"/>
    <lineage>
        <taxon>Bacteria</taxon>
        <taxon>Bacillati</taxon>
        <taxon>Bacillota</taxon>
        <taxon>Bacilli</taxon>
        <taxon>Lactobacillales</taxon>
        <taxon>Enterococcaceae</taxon>
        <taxon>Enterococcus</taxon>
    </lineage>
</organism>
<keyword evidence="1" id="KW-0472">Membrane</keyword>
<dbReference type="Proteomes" id="UP000774130">
    <property type="component" value="Unassembled WGS sequence"/>
</dbReference>
<comment type="caution">
    <text evidence="2">The sequence shown here is derived from an EMBL/GenBank/DDBJ whole genome shotgun (WGS) entry which is preliminary data.</text>
</comment>
<name>A0ABS6TH80_9ENTE</name>
<evidence type="ECO:0000256" key="1">
    <source>
        <dbReference type="SAM" id="Phobius"/>
    </source>
</evidence>
<keyword evidence="1" id="KW-0812">Transmembrane</keyword>
<feature type="transmembrane region" description="Helical" evidence="1">
    <location>
        <begin position="120"/>
        <end position="142"/>
    </location>
</feature>
<keyword evidence="1" id="KW-1133">Transmembrane helix</keyword>
<evidence type="ECO:0000313" key="3">
    <source>
        <dbReference type="Proteomes" id="UP000774130"/>
    </source>
</evidence>
<accession>A0ABS6TH80</accession>
<dbReference type="EMBL" id="JAHUZB010000008">
    <property type="protein sequence ID" value="MBV7392169.1"/>
    <property type="molecule type" value="Genomic_DNA"/>
</dbReference>
<feature type="transmembrane region" description="Helical" evidence="1">
    <location>
        <begin position="149"/>
        <end position="167"/>
    </location>
</feature>
<feature type="transmembrane region" description="Helical" evidence="1">
    <location>
        <begin position="9"/>
        <end position="32"/>
    </location>
</feature>
<feature type="transmembrane region" description="Helical" evidence="1">
    <location>
        <begin position="187"/>
        <end position="211"/>
    </location>
</feature>
<proteinExistence type="predicted"/>
<gene>
    <name evidence="2" type="ORF">KUA55_15910</name>
</gene>
<reference evidence="2 3" key="1">
    <citation type="submission" date="2021-06" db="EMBL/GenBank/DDBJ databases">
        <title>Enterococcus alishanensis sp. nov., a novel lactic acid bacterium isolated from fresh coffee beans.</title>
        <authorList>
            <person name="Chen Y.-S."/>
        </authorList>
    </citation>
    <scope>NUCLEOTIDE SEQUENCE [LARGE SCALE GENOMIC DNA]</scope>
    <source>
        <strain evidence="2 3">ALS3</strain>
    </source>
</reference>
<keyword evidence="3" id="KW-1185">Reference proteome</keyword>
<dbReference type="Pfam" id="PF13346">
    <property type="entry name" value="ABC2_membrane_5"/>
    <property type="match status" value="1"/>
</dbReference>
<feature type="transmembrane region" description="Helical" evidence="1">
    <location>
        <begin position="38"/>
        <end position="59"/>
    </location>
</feature>
<dbReference type="RefSeq" id="WP_218327382.1">
    <property type="nucleotide sequence ID" value="NZ_JAHUZB010000008.1"/>
</dbReference>
<protein>
    <submittedName>
        <fullName evidence="2">ABC-2 transporter permease</fullName>
    </submittedName>
</protein>
<evidence type="ECO:0000313" key="2">
    <source>
        <dbReference type="EMBL" id="MBV7392169.1"/>
    </source>
</evidence>
<sequence>MKGLWVKDLLILASQWKLLIGFILIAGLNGVISGGGSNIFVFFFMVFFFMSLATTLIAYEQQNNGYDYLFTLPIKRSTYIWEKQLIMVALAVFASVISIIVVFILSFLETSIIFNLTNLLYLAFGATLFGCFYGALAMPLIIRFGSENGRIVMFGMVALFIVGGILVEKTNLFSGILQSGWFQQITQLTILPFAGLILLLMALIILISAFASQRSLKSVLT</sequence>
<feature type="transmembrane region" description="Helical" evidence="1">
    <location>
        <begin position="85"/>
        <end position="108"/>
    </location>
</feature>
<dbReference type="InterPro" id="IPR025699">
    <property type="entry name" value="ABC2_memb-like"/>
</dbReference>